<dbReference type="Pfam" id="PF04505">
    <property type="entry name" value="CD225"/>
    <property type="match status" value="1"/>
</dbReference>
<evidence type="ECO:0000256" key="2">
    <source>
        <dbReference type="ARBA" id="ARBA00006843"/>
    </source>
</evidence>
<comment type="caution">
    <text evidence="7">The sequence shown here is derived from an EMBL/GenBank/DDBJ whole genome shotgun (WGS) entry which is preliminary data.</text>
</comment>
<evidence type="ECO:0000256" key="3">
    <source>
        <dbReference type="ARBA" id="ARBA00022692"/>
    </source>
</evidence>
<comment type="similarity">
    <text evidence="2">Belongs to the CD225/Dispanin family.</text>
</comment>
<name>A0A815TBP2_9BILA</name>
<dbReference type="InterPro" id="IPR007593">
    <property type="entry name" value="CD225/Dispanin_fam"/>
</dbReference>
<protein>
    <recommendedName>
        <fullName evidence="10">Interferon-induced transmembrane protein</fullName>
    </recommendedName>
</protein>
<keyword evidence="3 6" id="KW-0812">Transmembrane</keyword>
<keyword evidence="5 6" id="KW-0472">Membrane</keyword>
<dbReference type="Proteomes" id="UP000681722">
    <property type="component" value="Unassembled WGS sequence"/>
</dbReference>
<keyword evidence="9" id="KW-1185">Reference proteome</keyword>
<sequence>MDTKAAVLPQSTDFKTAYIPATVQQPTWQPPIVVLQPQKPIDDIPDFLPWSYINILCGGILLGCISVCCSMCVQNYKQQNDYVAAKRCSIITAIWNALVIPIAIGIAVLIFKYAGIM</sequence>
<evidence type="ECO:0000313" key="8">
    <source>
        <dbReference type="EMBL" id="CAF4367240.1"/>
    </source>
</evidence>
<proteinExistence type="inferred from homology"/>
<evidence type="ECO:0008006" key="10">
    <source>
        <dbReference type="Google" id="ProtNLM"/>
    </source>
</evidence>
<dbReference type="AlphaFoldDB" id="A0A815TBP2"/>
<dbReference type="OrthoDB" id="10008022at2759"/>
<evidence type="ECO:0000313" key="7">
    <source>
        <dbReference type="EMBL" id="CAF1506018.1"/>
    </source>
</evidence>
<feature type="transmembrane region" description="Helical" evidence="6">
    <location>
        <begin position="52"/>
        <end position="73"/>
    </location>
</feature>
<organism evidence="7 9">
    <name type="scientific">Didymodactylos carnosus</name>
    <dbReference type="NCBI Taxonomy" id="1234261"/>
    <lineage>
        <taxon>Eukaryota</taxon>
        <taxon>Metazoa</taxon>
        <taxon>Spiralia</taxon>
        <taxon>Gnathifera</taxon>
        <taxon>Rotifera</taxon>
        <taxon>Eurotatoria</taxon>
        <taxon>Bdelloidea</taxon>
        <taxon>Philodinida</taxon>
        <taxon>Philodinidae</taxon>
        <taxon>Didymodactylos</taxon>
    </lineage>
</organism>
<feature type="transmembrane region" description="Helical" evidence="6">
    <location>
        <begin position="93"/>
        <end position="114"/>
    </location>
</feature>
<evidence type="ECO:0000256" key="4">
    <source>
        <dbReference type="ARBA" id="ARBA00022989"/>
    </source>
</evidence>
<dbReference type="EMBL" id="CAJOBC010088328">
    <property type="protein sequence ID" value="CAF4367240.1"/>
    <property type="molecule type" value="Genomic_DNA"/>
</dbReference>
<comment type="subcellular location">
    <subcellularLocation>
        <location evidence="1">Membrane</location>
    </subcellularLocation>
</comment>
<accession>A0A815TBP2</accession>
<dbReference type="EMBL" id="CAJNOQ010022799">
    <property type="protein sequence ID" value="CAF1506018.1"/>
    <property type="molecule type" value="Genomic_DNA"/>
</dbReference>
<reference evidence="7" key="1">
    <citation type="submission" date="2021-02" db="EMBL/GenBank/DDBJ databases">
        <authorList>
            <person name="Nowell W R."/>
        </authorList>
    </citation>
    <scope>NUCLEOTIDE SEQUENCE</scope>
</reference>
<evidence type="ECO:0000256" key="1">
    <source>
        <dbReference type="ARBA" id="ARBA00004370"/>
    </source>
</evidence>
<evidence type="ECO:0000256" key="6">
    <source>
        <dbReference type="SAM" id="Phobius"/>
    </source>
</evidence>
<gene>
    <name evidence="7" type="ORF">GPM918_LOCUS36897</name>
    <name evidence="8" type="ORF">SRO942_LOCUS37649</name>
</gene>
<keyword evidence="4 6" id="KW-1133">Transmembrane helix</keyword>
<dbReference type="GO" id="GO:0016020">
    <property type="term" value="C:membrane"/>
    <property type="evidence" value="ECO:0007669"/>
    <property type="project" value="UniProtKB-SubCell"/>
</dbReference>
<evidence type="ECO:0000256" key="5">
    <source>
        <dbReference type="ARBA" id="ARBA00023136"/>
    </source>
</evidence>
<dbReference type="Proteomes" id="UP000663829">
    <property type="component" value="Unassembled WGS sequence"/>
</dbReference>
<evidence type="ECO:0000313" key="9">
    <source>
        <dbReference type="Proteomes" id="UP000663829"/>
    </source>
</evidence>